<dbReference type="Gene3D" id="2.30.30.40">
    <property type="entry name" value="SH3 Domains"/>
    <property type="match status" value="1"/>
</dbReference>
<dbReference type="EMBL" id="JAVKGR010000003">
    <property type="protein sequence ID" value="MDR8018795.1"/>
    <property type="molecule type" value="Genomic_DNA"/>
</dbReference>
<feature type="chain" id="PRO_5045135179" description="SH3 domain-containing protein" evidence="2">
    <location>
        <begin position="23"/>
        <end position="295"/>
    </location>
</feature>
<protein>
    <recommendedName>
        <fullName evidence="5">SH3 domain-containing protein</fullName>
    </recommendedName>
</protein>
<dbReference type="Proteomes" id="UP001251870">
    <property type="component" value="Unassembled WGS sequence"/>
</dbReference>
<evidence type="ECO:0008006" key="5">
    <source>
        <dbReference type="Google" id="ProtNLM"/>
    </source>
</evidence>
<feature type="signal peptide" evidence="2">
    <location>
        <begin position="1"/>
        <end position="22"/>
    </location>
</feature>
<proteinExistence type="predicted"/>
<feature type="compositionally biased region" description="Acidic residues" evidence="1">
    <location>
        <begin position="53"/>
        <end position="109"/>
    </location>
</feature>
<keyword evidence="4" id="KW-1185">Reference proteome</keyword>
<comment type="caution">
    <text evidence="3">The sequence shown here is derived from an EMBL/GenBank/DDBJ whole genome shotgun (WGS) entry which is preliminary data.</text>
</comment>
<sequence length="295" mass="31358">MTGQLRTTRSRAAAWVSLGSVAALLLTACGDDAPEEGAEPSPDQTADSAQDTETPEDETPDAETPDDEAADDEASEDETPDDGETSQDEGTADEDSESADPLDDAELPGEDTATFYSEDGAVAQVFGVEADDVLHIRQLPDPEAETLDNAAPTSELTLTGRERDVDSGIWAEVETDDGVGWVNTAYLAFFADEQDRTAEFSEVPPAEDAQTLAEGVAQRAVGEGEGSEHLEQMLVRPGEADGTGIWGIDVDGFRDDSVRGERWEVTIEQAEGGYEVTTVTSRTVCFRGAEDGLCL</sequence>
<accession>A0ABU2DR01</accession>
<dbReference type="RefSeq" id="WP_310547788.1">
    <property type="nucleotide sequence ID" value="NZ_JAVKGR010000003.1"/>
</dbReference>
<feature type="region of interest" description="Disordered" evidence="1">
    <location>
        <begin position="30"/>
        <end position="112"/>
    </location>
</feature>
<evidence type="ECO:0000256" key="2">
    <source>
        <dbReference type="SAM" id="SignalP"/>
    </source>
</evidence>
<name>A0ABU2DR01_9MICC</name>
<dbReference type="PROSITE" id="PS51257">
    <property type="entry name" value="PROKAR_LIPOPROTEIN"/>
    <property type="match status" value="1"/>
</dbReference>
<evidence type="ECO:0000313" key="3">
    <source>
        <dbReference type="EMBL" id="MDR8018795.1"/>
    </source>
</evidence>
<reference evidence="3 4" key="1">
    <citation type="submission" date="2023-09" db="EMBL/GenBank/DDBJ databases">
        <title>Description of three actinobacteria isolated from air of manufacturing shop in a pharmaceutical factory.</title>
        <authorList>
            <person name="Zhang D.-F."/>
        </authorList>
    </citation>
    <scope>NUCLEOTIDE SEQUENCE [LARGE SCALE GENOMIC DNA]</scope>
    <source>
        <strain evidence="3 4">LY-0111</strain>
    </source>
</reference>
<evidence type="ECO:0000256" key="1">
    <source>
        <dbReference type="SAM" id="MobiDB-lite"/>
    </source>
</evidence>
<keyword evidence="2" id="KW-0732">Signal</keyword>
<organism evidence="3 4">
    <name type="scientific">Nesterenkonia aerolata</name>
    <dbReference type="NCBI Taxonomy" id="3074079"/>
    <lineage>
        <taxon>Bacteria</taxon>
        <taxon>Bacillati</taxon>
        <taxon>Actinomycetota</taxon>
        <taxon>Actinomycetes</taxon>
        <taxon>Micrococcales</taxon>
        <taxon>Micrococcaceae</taxon>
        <taxon>Nesterenkonia</taxon>
    </lineage>
</organism>
<evidence type="ECO:0000313" key="4">
    <source>
        <dbReference type="Proteomes" id="UP001251870"/>
    </source>
</evidence>
<gene>
    <name evidence="3" type="ORF">RIL96_04360</name>
</gene>